<dbReference type="SUPFAM" id="SSF56601">
    <property type="entry name" value="beta-lactamase/transpeptidase-like"/>
    <property type="match status" value="1"/>
</dbReference>
<feature type="signal peptide" evidence="4">
    <location>
        <begin position="1"/>
        <end position="25"/>
    </location>
</feature>
<reference evidence="5 6" key="1">
    <citation type="submission" date="2014-03" db="EMBL/GenBank/DDBJ databases">
        <title>Genome sequence of Sphingobium yanoikuyae B1.</title>
        <authorList>
            <person name="Gan H.M."/>
            <person name="Gan H.Y."/>
            <person name="Savka M.A."/>
        </authorList>
    </citation>
    <scope>NUCLEOTIDE SEQUENCE [LARGE SCALE GENOMIC DNA]</scope>
    <source>
        <strain evidence="5 6">B1</strain>
    </source>
</reference>
<sequence length="484" mass="51296">MIHLMRIILPLLALTLPLTSLSAQNAPPPLLSAVEQQLAQGPAGTRYGLMVATLDGEPILAIAPDQRFIPASNTKMFTTATAYADLPALDAAARGTGVRLDRGDVILVGHGDARLSSANGCTINCLQTLADAVAAKTRHVRNIVGDDSWFPDERWGPGMSWNNIQSRYGTGISALTLDDNEVTASVAPAAIGASPAVTAPAYYGIDNRIITVPGKSEAITADRAPNSRLIRLTGTIGVEARPATLHFSIDDPAHYAAWRLREALLARGVRVDGDILTRHRPLAPADDPAIRKDAPAAQPPSPDMLAQLPALPLAQDMRIINKQSQNLHADLMLRRVSRAQASGSIADGQVALHRLMAQAGLPESSYSFADGSGMSSYNRITPRAAVTLLTWIARQPWGMAWRETLPIAGHDGTLRGRFKGTLLEGKLFAKTGSLNAARAVSGYFITKSGRTLVFSALANDMPDGTDGQATAAVDRALVDIAAAL</sequence>
<evidence type="ECO:0000313" key="5">
    <source>
        <dbReference type="EMBL" id="KEZ14767.1"/>
    </source>
</evidence>
<dbReference type="Gene3D" id="3.50.80.20">
    <property type="entry name" value="D-Ala-D-Ala carboxypeptidase C, peptidase S13"/>
    <property type="match status" value="1"/>
</dbReference>
<dbReference type="Pfam" id="PF02113">
    <property type="entry name" value="Peptidase_S13"/>
    <property type="match status" value="1"/>
</dbReference>
<dbReference type="eggNOG" id="COG2027">
    <property type="taxonomic scope" value="Bacteria"/>
</dbReference>
<dbReference type="InterPro" id="IPR000667">
    <property type="entry name" value="Peptidase_S13"/>
</dbReference>
<keyword evidence="5" id="KW-0645">Protease</keyword>
<evidence type="ECO:0000256" key="3">
    <source>
        <dbReference type="SAM" id="MobiDB-lite"/>
    </source>
</evidence>
<keyword evidence="2" id="KW-0378">Hydrolase</keyword>
<dbReference type="PRINTS" id="PR00922">
    <property type="entry name" value="DADACBPTASE3"/>
</dbReference>
<dbReference type="GO" id="GO:0004185">
    <property type="term" value="F:serine-type carboxypeptidase activity"/>
    <property type="evidence" value="ECO:0007669"/>
    <property type="project" value="InterPro"/>
</dbReference>
<protein>
    <submittedName>
        <fullName evidence="5">Penicillin-binding protein (D-alanyl-D-alanine carboxypeptidase)</fullName>
    </submittedName>
</protein>
<gene>
    <name evidence="5" type="ORF">CP98_04672</name>
</gene>
<keyword evidence="4" id="KW-0732">Signal</keyword>
<comment type="caution">
    <text evidence="5">The sequence shown here is derived from an EMBL/GenBank/DDBJ whole genome shotgun (WGS) entry which is preliminary data.</text>
</comment>
<accession>A0A084E9X5</accession>
<dbReference type="GO" id="GO:0006508">
    <property type="term" value="P:proteolysis"/>
    <property type="evidence" value="ECO:0007669"/>
    <property type="project" value="InterPro"/>
</dbReference>
<dbReference type="Gene3D" id="3.40.710.10">
    <property type="entry name" value="DD-peptidase/beta-lactamase superfamily"/>
    <property type="match status" value="1"/>
</dbReference>
<dbReference type="PANTHER" id="PTHR30023:SF0">
    <property type="entry name" value="PENICILLIN-SENSITIVE CARBOXYPEPTIDASE A"/>
    <property type="match status" value="1"/>
</dbReference>
<dbReference type="GO" id="GO:0000270">
    <property type="term" value="P:peptidoglycan metabolic process"/>
    <property type="evidence" value="ECO:0007669"/>
    <property type="project" value="TreeGrafter"/>
</dbReference>
<proteinExistence type="inferred from homology"/>
<feature type="chain" id="PRO_5001773888" evidence="4">
    <location>
        <begin position="26"/>
        <end position="484"/>
    </location>
</feature>
<evidence type="ECO:0000256" key="2">
    <source>
        <dbReference type="ARBA" id="ARBA00022801"/>
    </source>
</evidence>
<dbReference type="PATRIC" id="fig|13690.10.peg.4814"/>
<dbReference type="InterPro" id="IPR012338">
    <property type="entry name" value="Beta-lactam/transpept-like"/>
</dbReference>
<evidence type="ECO:0000313" key="6">
    <source>
        <dbReference type="Proteomes" id="UP000028534"/>
    </source>
</evidence>
<feature type="region of interest" description="Disordered" evidence="3">
    <location>
        <begin position="280"/>
        <end position="302"/>
    </location>
</feature>
<dbReference type="AlphaFoldDB" id="A0A084E9X5"/>
<comment type="similarity">
    <text evidence="1">Belongs to the peptidase S13 family.</text>
</comment>
<name>A0A084E9X5_SPHYA</name>
<dbReference type="EMBL" id="JGVR01000047">
    <property type="protein sequence ID" value="KEZ14767.1"/>
    <property type="molecule type" value="Genomic_DNA"/>
</dbReference>
<evidence type="ECO:0000256" key="1">
    <source>
        <dbReference type="ARBA" id="ARBA00006096"/>
    </source>
</evidence>
<dbReference type="NCBIfam" id="TIGR00666">
    <property type="entry name" value="PBP4"/>
    <property type="match status" value="1"/>
</dbReference>
<organism evidence="5 6">
    <name type="scientific">Sphingobium yanoikuyae</name>
    <name type="common">Sphingomonas yanoikuyae</name>
    <dbReference type="NCBI Taxonomy" id="13690"/>
    <lineage>
        <taxon>Bacteria</taxon>
        <taxon>Pseudomonadati</taxon>
        <taxon>Pseudomonadota</taxon>
        <taxon>Alphaproteobacteria</taxon>
        <taxon>Sphingomonadales</taxon>
        <taxon>Sphingomonadaceae</taxon>
        <taxon>Sphingobium</taxon>
    </lineage>
</organism>
<evidence type="ECO:0000256" key="4">
    <source>
        <dbReference type="SAM" id="SignalP"/>
    </source>
</evidence>
<dbReference type="PANTHER" id="PTHR30023">
    <property type="entry name" value="D-ALANYL-D-ALANINE CARBOXYPEPTIDASE"/>
    <property type="match status" value="1"/>
</dbReference>
<dbReference type="Proteomes" id="UP000028534">
    <property type="component" value="Unassembled WGS sequence"/>
</dbReference>
<dbReference type="STRING" id="13690.AX777_22990"/>
<keyword evidence="5" id="KW-0121">Carboxypeptidase</keyword>